<evidence type="ECO:0000256" key="2">
    <source>
        <dbReference type="ARBA" id="ARBA00022741"/>
    </source>
</evidence>
<dbReference type="PROSITE" id="PS00211">
    <property type="entry name" value="ABC_TRANSPORTER_1"/>
    <property type="match status" value="1"/>
</dbReference>
<evidence type="ECO:0000256" key="3">
    <source>
        <dbReference type="ARBA" id="ARBA00022840"/>
    </source>
</evidence>
<dbReference type="SMART" id="SM00382">
    <property type="entry name" value="AAA"/>
    <property type="match status" value="1"/>
</dbReference>
<feature type="domain" description="ABC transporter" evidence="4">
    <location>
        <begin position="4"/>
        <end position="247"/>
    </location>
</feature>
<dbReference type="GeneID" id="1478282"/>
<dbReference type="Proteomes" id="UP000619545">
    <property type="component" value="Unassembled WGS sequence"/>
</dbReference>
<dbReference type="GO" id="GO:0035435">
    <property type="term" value="P:phosphate ion transmembrane transport"/>
    <property type="evidence" value="ECO:0007669"/>
    <property type="project" value="InterPro"/>
</dbReference>
<protein>
    <submittedName>
        <fullName evidence="5">Phosphate ABC transporter ATP-binding protein</fullName>
    </submittedName>
</protein>
<dbReference type="SUPFAM" id="SSF52540">
    <property type="entry name" value="P-loop containing nucleoside triphosphate hydrolases"/>
    <property type="match status" value="1"/>
</dbReference>
<dbReference type="CDD" id="cd03260">
    <property type="entry name" value="ABC_PstB_phosphate_transporter"/>
    <property type="match status" value="1"/>
</dbReference>
<organism evidence="5 6">
    <name type="scientific">Methanopyrus kandleri</name>
    <dbReference type="NCBI Taxonomy" id="2320"/>
    <lineage>
        <taxon>Archaea</taxon>
        <taxon>Methanobacteriati</taxon>
        <taxon>Methanobacteriota</taxon>
        <taxon>Methanomada group</taxon>
        <taxon>Methanopyri</taxon>
        <taxon>Methanopyrales</taxon>
        <taxon>Methanopyraceae</taxon>
        <taxon>Methanopyrus</taxon>
    </lineage>
</organism>
<evidence type="ECO:0000313" key="5">
    <source>
        <dbReference type="EMBL" id="HII70868.1"/>
    </source>
</evidence>
<evidence type="ECO:0000256" key="1">
    <source>
        <dbReference type="ARBA" id="ARBA00022448"/>
    </source>
</evidence>
<dbReference type="PANTHER" id="PTHR43423">
    <property type="entry name" value="ABC TRANSPORTER I FAMILY MEMBER 17"/>
    <property type="match status" value="1"/>
</dbReference>
<proteinExistence type="predicted"/>
<keyword evidence="1" id="KW-0813">Transport</keyword>
<dbReference type="InterPro" id="IPR005670">
    <property type="entry name" value="PstB-like"/>
</dbReference>
<dbReference type="InterPro" id="IPR003439">
    <property type="entry name" value="ABC_transporter-like_ATP-bd"/>
</dbReference>
<reference evidence="5" key="1">
    <citation type="journal article" date="2020" name="bioRxiv">
        <title>A rank-normalized archaeal taxonomy based on genome phylogeny resolves widespread incomplete and uneven classifications.</title>
        <authorList>
            <person name="Rinke C."/>
            <person name="Chuvochina M."/>
            <person name="Mussig A.J."/>
            <person name="Chaumeil P.-A."/>
            <person name="Waite D.W."/>
            <person name="Whitman W.B."/>
            <person name="Parks D.H."/>
            <person name="Hugenholtz P."/>
        </authorList>
    </citation>
    <scope>NUCLEOTIDE SEQUENCE</scope>
    <source>
        <strain evidence="5">UBA8853</strain>
    </source>
</reference>
<comment type="caution">
    <text evidence="5">The sequence shown here is derived from an EMBL/GenBank/DDBJ whole genome shotgun (WGS) entry which is preliminary data.</text>
</comment>
<dbReference type="GO" id="GO:0005524">
    <property type="term" value="F:ATP binding"/>
    <property type="evidence" value="ECO:0007669"/>
    <property type="project" value="UniProtKB-KW"/>
</dbReference>
<dbReference type="GO" id="GO:0005315">
    <property type="term" value="F:phosphate transmembrane transporter activity"/>
    <property type="evidence" value="ECO:0007669"/>
    <property type="project" value="InterPro"/>
</dbReference>
<dbReference type="InterPro" id="IPR003593">
    <property type="entry name" value="AAA+_ATPase"/>
</dbReference>
<dbReference type="Gene3D" id="3.40.50.300">
    <property type="entry name" value="P-loop containing nucleotide triphosphate hydrolases"/>
    <property type="match status" value="1"/>
</dbReference>
<dbReference type="OMA" id="ALVTHNM"/>
<gene>
    <name evidence="5" type="ORF">HA336_06525</name>
</gene>
<dbReference type="GO" id="GO:0016020">
    <property type="term" value="C:membrane"/>
    <property type="evidence" value="ECO:0007669"/>
    <property type="project" value="InterPro"/>
</dbReference>
<dbReference type="InterPro" id="IPR027417">
    <property type="entry name" value="P-loop_NTPase"/>
</dbReference>
<keyword evidence="3 5" id="KW-0067">ATP-binding</keyword>
<dbReference type="PANTHER" id="PTHR43423:SF1">
    <property type="entry name" value="ABC TRANSPORTER I FAMILY MEMBER 17"/>
    <property type="match status" value="1"/>
</dbReference>
<evidence type="ECO:0000313" key="6">
    <source>
        <dbReference type="Proteomes" id="UP000619545"/>
    </source>
</evidence>
<dbReference type="PROSITE" id="PS50893">
    <property type="entry name" value="ABC_TRANSPORTER_2"/>
    <property type="match status" value="1"/>
</dbReference>
<evidence type="ECO:0000259" key="4">
    <source>
        <dbReference type="PROSITE" id="PS50893"/>
    </source>
</evidence>
<name>A0A832TDH1_9EURY</name>
<dbReference type="InterPro" id="IPR017871">
    <property type="entry name" value="ABC_transporter-like_CS"/>
</dbReference>
<accession>A0A832TDH1</accession>
<dbReference type="Pfam" id="PF00005">
    <property type="entry name" value="ABC_tran"/>
    <property type="match status" value="1"/>
</dbReference>
<dbReference type="RefSeq" id="WP_011020055.1">
    <property type="nucleotide sequence ID" value="NZ_DUJS01000004.1"/>
</dbReference>
<dbReference type="AlphaFoldDB" id="A0A832TDH1"/>
<sequence length="254" mass="28874">MTAFEVRDLRVYYGEEEALKGITLDIPEKKITTIIGPSGCGKSTFLRCLNLMIKEIPYARTEGEVIFDGENVLEYEDEADIIAHRRRVGTVFQHPNPFPWMSIYDNVAYGLRLMGMDEDEIEDRVYEALEKAALLDQVEDRLDDPASALSGGQQQRLCIARALAMRPEVLLMDEPTSDLDPIATRKIEETVMELKGEVTIVFVTHLLPQAYRIGDYTAFFLHGELVEANSTEKLFTDPQDERTKEYIEVEFGPS</sequence>
<dbReference type="GO" id="GO:0016887">
    <property type="term" value="F:ATP hydrolysis activity"/>
    <property type="evidence" value="ECO:0007669"/>
    <property type="project" value="InterPro"/>
</dbReference>
<keyword evidence="2" id="KW-0547">Nucleotide-binding</keyword>
<dbReference type="EMBL" id="DUJS01000004">
    <property type="protein sequence ID" value="HII70868.1"/>
    <property type="molecule type" value="Genomic_DNA"/>
</dbReference>
<dbReference type="SMR" id="A0A832TDH1"/>